<dbReference type="GO" id="GO:0042981">
    <property type="term" value="P:regulation of apoptotic process"/>
    <property type="evidence" value="ECO:0007669"/>
    <property type="project" value="TreeGrafter"/>
</dbReference>
<dbReference type="Pfam" id="PF23629">
    <property type="entry name" value="Death_MADD"/>
    <property type="match status" value="1"/>
</dbReference>
<name>A0A673WLB2_SALTR</name>
<evidence type="ECO:0000256" key="14">
    <source>
        <dbReference type="SAM" id="MobiDB-lite"/>
    </source>
</evidence>
<evidence type="ECO:0000256" key="4">
    <source>
        <dbReference type="ARBA" id="ARBA00017868"/>
    </source>
</evidence>
<dbReference type="GO" id="GO:0005829">
    <property type="term" value="C:cytosol"/>
    <property type="evidence" value="ECO:0007669"/>
    <property type="project" value="TreeGrafter"/>
</dbReference>
<feature type="compositionally biased region" description="Acidic residues" evidence="14">
    <location>
        <begin position="681"/>
        <end position="692"/>
    </location>
</feature>
<dbReference type="Pfam" id="PF03456">
    <property type="entry name" value="uDENN"/>
    <property type="match status" value="1"/>
</dbReference>
<feature type="compositionally biased region" description="Polar residues" evidence="14">
    <location>
        <begin position="816"/>
        <end position="825"/>
    </location>
</feature>
<dbReference type="SMART" id="SM00800">
    <property type="entry name" value="uDENN"/>
    <property type="match status" value="1"/>
</dbReference>
<evidence type="ECO:0000256" key="6">
    <source>
        <dbReference type="ARBA" id="ARBA00022490"/>
    </source>
</evidence>
<dbReference type="GO" id="GO:0032483">
    <property type="term" value="P:regulation of Rab protein signal transduction"/>
    <property type="evidence" value="ECO:0007669"/>
    <property type="project" value="TreeGrafter"/>
</dbReference>
<keyword evidence="8" id="KW-0053">Apoptosis</keyword>
<feature type="region of interest" description="Disordered" evidence="14">
    <location>
        <begin position="936"/>
        <end position="968"/>
    </location>
</feature>
<feature type="region of interest" description="Disordered" evidence="14">
    <location>
        <begin position="806"/>
        <end position="825"/>
    </location>
</feature>
<feature type="compositionally biased region" description="Polar residues" evidence="14">
    <location>
        <begin position="112"/>
        <end position="123"/>
    </location>
</feature>
<evidence type="ECO:0000256" key="5">
    <source>
        <dbReference type="ARBA" id="ARBA00022475"/>
    </source>
</evidence>
<protein>
    <recommendedName>
        <fullName evidence="4">MAP kinase-activating death domain protein</fullName>
    </recommendedName>
    <alternativeName>
        <fullName evidence="12">Rab3 GDP/GTP exchange factor</fullName>
    </alternativeName>
    <alternativeName>
        <fullName evidence="13">Rab3 GDP/GTP exchange protein</fullName>
    </alternativeName>
</protein>
<reference evidence="16" key="2">
    <citation type="submission" date="2025-09" db="UniProtKB">
        <authorList>
            <consortium name="Ensembl"/>
        </authorList>
    </citation>
    <scope>IDENTIFICATION</scope>
</reference>
<comment type="function">
    <text evidence="10">Guanyl-nucleotide exchange factor that regulates small GTPases of the Rab family. Converts GDP-bound inactive form of RAB27A and RAB27B to the GTP-bound active forms. Converts GDP-bound inactive form of RAB3A, RAB3C and RAB3D to the GTP-bound active forms, GTPases involved in synaptic vesicle exocytosis and vesicle secretion. Plays a role in synaptic vesicle formation and in vesicle trafficking at the neuromuscular junction. Involved in up-regulating a post-docking step of synaptic exocytosis in central synapses. Probably by binding to the motor proteins KIF1B and KIF1A, mediates motor-dependent transport of GTP-RAB3A-positive vesicles to the presynaptic nerve terminals. Plays a role in TNFA-mediated activation of the MAPK pathway, including ERK1/2. May link TNFRSF1A with MAP kinase activation. May be involved in the regulation of TNFA-induced apoptosis.</text>
</comment>
<reference evidence="16" key="1">
    <citation type="submission" date="2025-08" db="UniProtKB">
        <authorList>
            <consortium name="Ensembl"/>
        </authorList>
    </citation>
    <scope>IDENTIFICATION</scope>
</reference>
<comment type="similarity">
    <text evidence="3">Belongs to the MADD family.</text>
</comment>
<evidence type="ECO:0000313" key="16">
    <source>
        <dbReference type="Ensembl" id="ENSSTUP00000012779.1"/>
    </source>
</evidence>
<dbReference type="InterPro" id="IPR039980">
    <property type="entry name" value="MADD"/>
</dbReference>
<keyword evidence="6" id="KW-0963">Cytoplasm</keyword>
<keyword evidence="9" id="KW-0472">Membrane</keyword>
<evidence type="ECO:0000256" key="3">
    <source>
        <dbReference type="ARBA" id="ARBA00005978"/>
    </source>
</evidence>
<dbReference type="Ensembl" id="ENSSTUT00000013517.1">
    <property type="protein sequence ID" value="ENSSTUP00000012779.1"/>
    <property type="gene ID" value="ENSSTUG00000005560.1"/>
</dbReference>
<dbReference type="Proteomes" id="UP000472277">
    <property type="component" value="Chromosome 12"/>
</dbReference>
<dbReference type="FunFam" id="3.40.50.11500:FF:000002">
    <property type="entry name" value="MAP kinase-activating death domain protein-like Protein"/>
    <property type="match status" value="1"/>
</dbReference>
<dbReference type="InterPro" id="IPR005112">
    <property type="entry name" value="dDENN_dom"/>
</dbReference>
<evidence type="ECO:0000256" key="9">
    <source>
        <dbReference type="ARBA" id="ARBA00023136"/>
    </source>
</evidence>
<dbReference type="Pfam" id="PF02141">
    <property type="entry name" value="DENN"/>
    <property type="match status" value="1"/>
</dbReference>
<dbReference type="InterPro" id="IPR005113">
    <property type="entry name" value="uDENN_dom"/>
</dbReference>
<dbReference type="Gene3D" id="3.40.50.11500">
    <property type="match status" value="1"/>
</dbReference>
<keyword evidence="7" id="KW-0344">Guanine-nucleotide releasing factor</keyword>
<feature type="compositionally biased region" description="Polar residues" evidence="14">
    <location>
        <begin position="696"/>
        <end position="706"/>
    </location>
</feature>
<dbReference type="InterPro" id="IPR043153">
    <property type="entry name" value="DENN_C"/>
</dbReference>
<organism evidence="16 17">
    <name type="scientific">Salmo trutta</name>
    <name type="common">Brown trout</name>
    <dbReference type="NCBI Taxonomy" id="8032"/>
    <lineage>
        <taxon>Eukaryota</taxon>
        <taxon>Metazoa</taxon>
        <taxon>Chordata</taxon>
        <taxon>Craniata</taxon>
        <taxon>Vertebrata</taxon>
        <taxon>Euteleostomi</taxon>
        <taxon>Actinopterygii</taxon>
        <taxon>Neopterygii</taxon>
        <taxon>Teleostei</taxon>
        <taxon>Protacanthopterygii</taxon>
        <taxon>Salmoniformes</taxon>
        <taxon>Salmonidae</taxon>
        <taxon>Salmoninae</taxon>
        <taxon>Salmo</taxon>
    </lineage>
</organism>
<keyword evidence="5" id="KW-1003">Cell membrane</keyword>
<feature type="compositionally biased region" description="Polar residues" evidence="14">
    <location>
        <begin position="1028"/>
        <end position="1040"/>
    </location>
</feature>
<evidence type="ECO:0000256" key="12">
    <source>
        <dbReference type="ARBA" id="ARBA00079552"/>
    </source>
</evidence>
<evidence type="ECO:0000256" key="11">
    <source>
        <dbReference type="ARBA" id="ARBA00064743"/>
    </source>
</evidence>
<feature type="region of interest" description="Disordered" evidence="14">
    <location>
        <begin position="643"/>
        <end position="741"/>
    </location>
</feature>
<dbReference type="GO" id="GO:0006915">
    <property type="term" value="P:apoptotic process"/>
    <property type="evidence" value="ECO:0007669"/>
    <property type="project" value="UniProtKB-KW"/>
</dbReference>
<dbReference type="InterPro" id="IPR001194">
    <property type="entry name" value="cDENN_dom"/>
</dbReference>
<dbReference type="PROSITE" id="PS50211">
    <property type="entry name" value="DENN"/>
    <property type="match status" value="1"/>
</dbReference>
<feature type="region of interest" description="Disordered" evidence="14">
    <location>
        <begin position="1056"/>
        <end position="1095"/>
    </location>
</feature>
<dbReference type="PANTHER" id="PTHR13008:SF7">
    <property type="entry name" value="MAP KINASE-ACTIVATING DEATH DOMAIN PROTEIN"/>
    <property type="match status" value="1"/>
</dbReference>
<sequence>MEKKKMCPRLLDYLVVVGARQPSTDSGSQTPQLLRRYPLEDHPDFPLSPDVVFFCQPEGCQSIRQRRVSLRDDASFVFALTDKDSGITRYGICVNFYRSFQRGGHRRDKAGSSGTAAQTVEANSESSDGSTEPGPPSGEPNAGRSPRHKRSTAKMVSRNRDSTLTSLCMISHYPFFSTFRECLYILKRMVDCCSHRLTQRAGLPRGTQRDTMWRVFTGALLVEEKGSQLLADLREIESWVYRLLRSPVPVAGQRRVDVEVLPHEMQPALTFALPDNSRFSMVDFPLHLPLELLGVDACLMVLSCILLEHKVVLQSRDYNALTMSVMAFVAMIYPLEYMFPVIPLLPTCMASAEQLLLAPTPYIIGVPASFFLYKSDFKMPDDVWLVDLDCNKVKAPTNAEHLPPLPEPESTELKKHLKQALASMSLNTQPILNLEKFQEGQELPLLPPGQNKASPSSTEFNPLIYGNDVDSVDVATRQVAMVRFFNSPNVLQGFQMHTRTLRLFPRPVVAFQATSFLASRPRRSGFAEKLSHTQAVEYYGEWALNPTNLAFQRIHNNVYDPSLIGDKGKWYAHQLQPVFYRVYDGSSQLAEAMSGPLEDEWQSHVFNINHWCPLIDVHCVQEQAEPVEMEALASAALQNPVPGLGAPPFSRPPLDAAPVGPANKKGEYDNPYFEPQYGFPAEEDPEAEDQEETYTPRFNQNLNGNKVQRPLRPSSLKLPGESDGEGDSRNSSPNSTISNNSSDGFGGLMSFASNLYKNHGTSFSLSNLSVPNKAGLREKAAGAGPFPNLKGTGLMALVDQKSSVIKHSPTVKRESPSPQGRANNTSENQQFLKEVVQSVLEGQGVGWLNMKKVRRLLENEQLRVFVLSKLNRAVQSEEDVRQEVIRDVEISRKVYKGMLDILKCTVSSLEHSYTNAGLGGMASVFVLLEIARTHYQTKEPEKHKRSPSDAASSPGSKESPSARMEGTRPPVLLLVPRLQLPHPTSGGKGTHHFDTRSLNEENFIASIGAEGAKKQHPELTDTEEKKSQISADSGLSVTSGSQVCSFPKPALISNSSGETLGADSDLSSTAGEGLGGRQAPHLNLSRGTLSDSEIETNPATSSVFAKAKLVPVVAKGPPTQPLEDISMRIYLCDGLLGRDKSSMWDQLEDAAMETFSLSKERSTLWDQVQFWEDAYLDAVMLEREGMGMDQGPQEMIDRYLSLGDHDRKRLEDDEDRLLATLLHNMIAYMLMVKVNKNDIRKKVRRLMGKSHIGLSHSQEINECLDKLANLNGRELSIRPSGSRHIKKQTFVVHAGTDTTGDIFFMEVCDDCIVLRSNIGTVYERWWYEKLINMTYCPKTKVLCLWRRNGQETQLNKFYTKKCRELYYCVKDSMERAAARQQSIKPGPELGGEFPVQDMKTGEGGLLQVTLEGINLKFMHSQVFIELNHIKKCNTVKGVFVCTRHGSNSGSLDQIRCYVHEREIHQSPEQREADPQIVFELF</sequence>
<feature type="region of interest" description="Disordered" evidence="14">
    <location>
        <begin position="1009"/>
        <end position="1040"/>
    </location>
</feature>
<evidence type="ECO:0000256" key="1">
    <source>
        <dbReference type="ARBA" id="ARBA00004236"/>
    </source>
</evidence>
<dbReference type="SMART" id="SM00799">
    <property type="entry name" value="DENN"/>
    <property type="match status" value="1"/>
</dbReference>
<keyword evidence="17" id="KW-1185">Reference proteome</keyword>
<feature type="compositionally biased region" description="Low complexity" evidence="14">
    <location>
        <begin position="729"/>
        <end position="741"/>
    </location>
</feature>
<dbReference type="GeneTree" id="ENSGT00940000156718"/>
<evidence type="ECO:0000256" key="7">
    <source>
        <dbReference type="ARBA" id="ARBA00022658"/>
    </source>
</evidence>
<feature type="compositionally biased region" description="Basic and acidic residues" evidence="14">
    <location>
        <begin position="1011"/>
        <end position="1027"/>
    </location>
</feature>
<dbReference type="GO" id="GO:0005886">
    <property type="term" value="C:plasma membrane"/>
    <property type="evidence" value="ECO:0007669"/>
    <property type="project" value="UniProtKB-SubCell"/>
</dbReference>
<dbReference type="InterPro" id="IPR037516">
    <property type="entry name" value="Tripartite_DENN"/>
</dbReference>
<comment type="subcellular location">
    <subcellularLocation>
        <location evidence="1">Cell membrane</location>
    </subcellularLocation>
    <subcellularLocation>
        <location evidence="2">Cytoplasm</location>
    </subcellularLocation>
</comment>
<dbReference type="SMART" id="SM00801">
    <property type="entry name" value="dDENN"/>
    <property type="match status" value="1"/>
</dbReference>
<accession>A0A673WLB2</accession>
<evidence type="ECO:0000256" key="2">
    <source>
        <dbReference type="ARBA" id="ARBA00004496"/>
    </source>
</evidence>
<dbReference type="PANTHER" id="PTHR13008">
    <property type="entry name" value="MAP-KINASE ACTIVATING DEATH DOMAIN PROTEIN MADD /DENN/AEX-3 C.ELEGANS"/>
    <property type="match status" value="1"/>
</dbReference>
<dbReference type="InterPro" id="IPR056574">
    <property type="entry name" value="Death_MADD"/>
</dbReference>
<feature type="compositionally biased region" description="Polar residues" evidence="14">
    <location>
        <begin position="1085"/>
        <end position="1095"/>
    </location>
</feature>
<feature type="region of interest" description="Disordered" evidence="14">
    <location>
        <begin position="104"/>
        <end position="158"/>
    </location>
</feature>
<evidence type="ECO:0000259" key="15">
    <source>
        <dbReference type="PROSITE" id="PS50211"/>
    </source>
</evidence>
<dbReference type="Gene3D" id="3.30.450.200">
    <property type="match status" value="1"/>
</dbReference>
<evidence type="ECO:0000256" key="10">
    <source>
        <dbReference type="ARBA" id="ARBA00060181"/>
    </source>
</evidence>
<proteinExistence type="inferred from homology"/>
<evidence type="ECO:0000313" key="17">
    <source>
        <dbReference type="Proteomes" id="UP000472277"/>
    </source>
</evidence>
<feature type="domain" description="UDENN" evidence="15">
    <location>
        <begin position="13"/>
        <end position="553"/>
    </location>
</feature>
<evidence type="ECO:0000256" key="13">
    <source>
        <dbReference type="ARBA" id="ARBA00081633"/>
    </source>
</evidence>
<gene>
    <name evidence="16" type="primary">MADD</name>
    <name evidence="16" type="synonym">LOC115202858</name>
</gene>
<dbReference type="InterPro" id="IPR057469">
    <property type="entry name" value="PH_MADD"/>
</dbReference>
<comment type="subunit">
    <text evidence="11">Interacts (via death domain) with TNFRSF1A (via death domain). Interacts with PIDD1. Interacts with YWHAZ. Interacts (via death domain) with KIF1B; links the motor KIF1B to Rab3-carrying vesicles in anterograde synaptic vesicle transport. Interacts with KIF1A. Interacts (via uDENN domain) with RAB3A, RAB3B, RAB3C and RAB3D; the GTP-bound form of the Rab proteins is preferred for interaction.</text>
</comment>
<dbReference type="Pfam" id="PF25328">
    <property type="entry name" value="PH_MADD"/>
    <property type="match status" value="1"/>
</dbReference>
<evidence type="ECO:0000256" key="8">
    <source>
        <dbReference type="ARBA" id="ARBA00022703"/>
    </source>
</evidence>
<feature type="compositionally biased region" description="Polar residues" evidence="14">
    <location>
        <begin position="949"/>
        <end position="959"/>
    </location>
</feature>
<dbReference type="GO" id="GO:0005085">
    <property type="term" value="F:guanyl-nucleotide exchange factor activity"/>
    <property type="evidence" value="ECO:0007669"/>
    <property type="project" value="UniProtKB-KW"/>
</dbReference>